<comment type="caution">
    <text evidence="12">The sequence shown here is derived from an EMBL/GenBank/DDBJ whole genome shotgun (WGS) entry which is preliminary data.</text>
</comment>
<evidence type="ECO:0000256" key="9">
    <source>
        <dbReference type="ARBA" id="ARBA00049940"/>
    </source>
</evidence>
<evidence type="ECO:0000256" key="7">
    <source>
        <dbReference type="ARBA" id="ARBA00035120"/>
    </source>
</evidence>
<dbReference type="GO" id="GO:0140114">
    <property type="term" value="P:cellular detoxification of fluoride"/>
    <property type="evidence" value="ECO:0007669"/>
    <property type="project" value="UniProtKB-UniRule"/>
</dbReference>
<keyword evidence="10" id="KW-0406">Ion transport</keyword>
<feature type="transmembrane region" description="Helical" evidence="10">
    <location>
        <begin position="93"/>
        <end position="111"/>
    </location>
</feature>
<dbReference type="AlphaFoldDB" id="A0A5M4FJ05"/>
<keyword evidence="6 10" id="KW-0407">Ion channel</keyword>
<dbReference type="PANTHER" id="PTHR28259">
    <property type="entry name" value="FLUORIDE EXPORT PROTEIN 1-RELATED"/>
    <property type="match status" value="1"/>
</dbReference>
<comment type="subcellular location">
    <subcellularLocation>
        <location evidence="1 10">Cell membrane</location>
        <topology evidence="1 10">Multi-pass membrane protein</topology>
    </subcellularLocation>
</comment>
<evidence type="ECO:0000256" key="10">
    <source>
        <dbReference type="HAMAP-Rule" id="MF_00454"/>
    </source>
</evidence>
<dbReference type="GO" id="GO:0005886">
    <property type="term" value="C:plasma membrane"/>
    <property type="evidence" value="ECO:0007669"/>
    <property type="project" value="UniProtKB-SubCell"/>
</dbReference>
<dbReference type="InterPro" id="IPR003691">
    <property type="entry name" value="FluC"/>
</dbReference>
<dbReference type="GO" id="GO:0062054">
    <property type="term" value="F:fluoride channel activity"/>
    <property type="evidence" value="ECO:0007669"/>
    <property type="project" value="UniProtKB-UniRule"/>
</dbReference>
<feature type="region of interest" description="Disordered" evidence="11">
    <location>
        <begin position="1"/>
        <end position="23"/>
    </location>
</feature>
<comment type="similarity">
    <text evidence="7 10">Belongs to the fluoride channel Fluc/FEX (TC 1.A.43) family.</text>
</comment>
<name>A0A5M4FJ05_9ACTN</name>
<evidence type="ECO:0000256" key="8">
    <source>
        <dbReference type="ARBA" id="ARBA00035585"/>
    </source>
</evidence>
<feature type="transmembrane region" description="Helical" evidence="10">
    <location>
        <begin position="123"/>
        <end position="144"/>
    </location>
</feature>
<dbReference type="Proteomes" id="UP000380867">
    <property type="component" value="Unassembled WGS sequence"/>
</dbReference>
<keyword evidence="2 10" id="KW-1003">Cell membrane</keyword>
<evidence type="ECO:0000256" key="11">
    <source>
        <dbReference type="SAM" id="MobiDB-lite"/>
    </source>
</evidence>
<proteinExistence type="inferred from homology"/>
<keyword evidence="10" id="KW-0479">Metal-binding</keyword>
<sequence length="152" mass="15507">MANPRCVDRHRHGGDRSQPAARSNGGVRSFALVAIGGAAGTLSRHGIAEALDSDRLFPLSTFLVNVTGSFALGALLAVLLVRDHSAPANRLRLLLGAGFLGGYTTYSALAVETDTLLRGDHVVLGLTYAVGSVVAGVVAAYAGVAAGRAVAR</sequence>
<keyword evidence="4 10" id="KW-1133">Transmembrane helix</keyword>
<comment type="catalytic activity">
    <reaction evidence="8">
        <text>fluoride(in) = fluoride(out)</text>
        <dbReference type="Rhea" id="RHEA:76159"/>
        <dbReference type="ChEBI" id="CHEBI:17051"/>
    </reaction>
    <physiologicalReaction direction="left-to-right" evidence="8">
        <dbReference type="Rhea" id="RHEA:76160"/>
    </physiologicalReaction>
</comment>
<evidence type="ECO:0000313" key="13">
    <source>
        <dbReference type="Proteomes" id="UP000380867"/>
    </source>
</evidence>
<evidence type="ECO:0000256" key="1">
    <source>
        <dbReference type="ARBA" id="ARBA00004651"/>
    </source>
</evidence>
<dbReference type="OrthoDB" id="4408652at2"/>
<feature type="binding site" evidence="10">
    <location>
        <position position="104"/>
    </location>
    <ligand>
        <name>Na(+)</name>
        <dbReference type="ChEBI" id="CHEBI:29101"/>
        <note>structural</note>
    </ligand>
</feature>
<protein>
    <recommendedName>
        <fullName evidence="10">Fluoride-specific ion channel FluC</fullName>
    </recommendedName>
</protein>
<reference evidence="12" key="1">
    <citation type="submission" date="2019-09" db="EMBL/GenBank/DDBJ databases">
        <authorList>
            <person name="Li J."/>
        </authorList>
    </citation>
    <scope>NUCLEOTIDE SEQUENCE [LARGE SCALE GENOMIC DNA]</scope>
    <source>
        <strain evidence="12">JCM 14732</strain>
    </source>
</reference>
<comment type="activity regulation">
    <text evidence="10">Na(+) is not transported, but it plays an essential structural role and its presence is essential for fluoride channel function.</text>
</comment>
<evidence type="ECO:0000256" key="6">
    <source>
        <dbReference type="ARBA" id="ARBA00023303"/>
    </source>
</evidence>
<dbReference type="HAMAP" id="MF_00454">
    <property type="entry name" value="FluC"/>
    <property type="match status" value="1"/>
</dbReference>
<keyword evidence="3 10" id="KW-0812">Transmembrane</keyword>
<dbReference type="GO" id="GO:0046872">
    <property type="term" value="F:metal ion binding"/>
    <property type="evidence" value="ECO:0007669"/>
    <property type="project" value="UniProtKB-KW"/>
</dbReference>
<evidence type="ECO:0000256" key="3">
    <source>
        <dbReference type="ARBA" id="ARBA00022692"/>
    </source>
</evidence>
<keyword evidence="10" id="KW-0915">Sodium</keyword>
<gene>
    <name evidence="10" type="primary">fluC</name>
    <name evidence="10" type="synonym">crcB</name>
    <name evidence="12" type="ORF">ESP70_004885</name>
</gene>
<keyword evidence="13" id="KW-1185">Reference proteome</keyword>
<feature type="binding site" evidence="10">
    <location>
        <position position="101"/>
    </location>
    <ligand>
        <name>Na(+)</name>
        <dbReference type="ChEBI" id="CHEBI:29101"/>
        <note>structural</note>
    </ligand>
</feature>
<dbReference type="EMBL" id="SDPQ02000001">
    <property type="protein sequence ID" value="KAA1400080.1"/>
    <property type="molecule type" value="Genomic_DNA"/>
</dbReference>
<evidence type="ECO:0000256" key="4">
    <source>
        <dbReference type="ARBA" id="ARBA00022989"/>
    </source>
</evidence>
<feature type="transmembrane region" description="Helical" evidence="10">
    <location>
        <begin position="62"/>
        <end position="81"/>
    </location>
</feature>
<evidence type="ECO:0000256" key="5">
    <source>
        <dbReference type="ARBA" id="ARBA00023136"/>
    </source>
</evidence>
<evidence type="ECO:0000256" key="2">
    <source>
        <dbReference type="ARBA" id="ARBA00022475"/>
    </source>
</evidence>
<comment type="function">
    <text evidence="9 10">Fluoride-specific ion channel. Important for reducing fluoride concentration in the cell, thus reducing its toxicity.</text>
</comment>
<accession>A0A5M4FJ05</accession>
<organism evidence="12 13">
    <name type="scientific">Aeromicrobium ginsengisoli</name>
    <dbReference type="NCBI Taxonomy" id="363867"/>
    <lineage>
        <taxon>Bacteria</taxon>
        <taxon>Bacillati</taxon>
        <taxon>Actinomycetota</taxon>
        <taxon>Actinomycetes</taxon>
        <taxon>Propionibacteriales</taxon>
        <taxon>Nocardioidaceae</taxon>
        <taxon>Aeromicrobium</taxon>
    </lineage>
</organism>
<dbReference type="PANTHER" id="PTHR28259:SF1">
    <property type="entry name" value="FLUORIDE EXPORT PROTEIN 1-RELATED"/>
    <property type="match status" value="1"/>
</dbReference>
<evidence type="ECO:0000313" key="12">
    <source>
        <dbReference type="EMBL" id="KAA1400080.1"/>
    </source>
</evidence>
<keyword evidence="10" id="KW-0813">Transport</keyword>
<keyword evidence="5 10" id="KW-0472">Membrane</keyword>
<dbReference type="Pfam" id="PF02537">
    <property type="entry name" value="CRCB"/>
    <property type="match status" value="1"/>
</dbReference>